<accession>A0AAV9NW07</accession>
<dbReference type="GeneID" id="89969130"/>
<name>A0AAV9NW07_9EURO</name>
<keyword evidence="2" id="KW-1185">Reference proteome</keyword>
<evidence type="ECO:0008006" key="3">
    <source>
        <dbReference type="Google" id="ProtNLM"/>
    </source>
</evidence>
<evidence type="ECO:0000313" key="1">
    <source>
        <dbReference type="EMBL" id="KAK5065073.1"/>
    </source>
</evidence>
<dbReference type="RefSeq" id="XP_064712397.1">
    <property type="nucleotide sequence ID" value="XM_064844537.1"/>
</dbReference>
<dbReference type="AlphaFoldDB" id="A0AAV9NW07"/>
<dbReference type="EMBL" id="JAVRRD010000001">
    <property type="protein sequence ID" value="KAK5065073.1"/>
    <property type="molecule type" value="Genomic_DNA"/>
</dbReference>
<comment type="caution">
    <text evidence="1">The sequence shown here is derived from an EMBL/GenBank/DDBJ whole genome shotgun (WGS) entry which is preliminary data.</text>
</comment>
<gene>
    <name evidence="1" type="ORF">LTR84_000908</name>
</gene>
<sequence length="429" mass="46899">MPTSSIRVIGISTEEFDSKDQSKQKSSPTFRVHGRLNVNSQVDAFDLVRIDLRGAIKTRIGSKNAIEPLPSSTLVKSHLDFKPAYNASRNATEDQRLDFMMQLPSRSSRQEKSKDATNGSTNAFVPSLSLAASTYITRVTALKDRHLVEGSCQVVYWLEAELVQSGSERIVRKLSCPVDVSSLHVPLTVEAIDETSVEQVIKPKSRRLSRVFSSVPEPQVSVKMPRQLGTMSSASAKFATGSRHLSVPVTVTLDLPAGTSHQTLTSLETNTLQCSIRTHWYTSRTFGTSSLSHFEGKQLNPGTVIRNTTLSGQKLELNFPPLYNSTTDGNSSTSKKFSTSTMIDLILPESISSPTVSTELLDIGYCLDMSMKFAFDTNDSIMRPCTADFHLPVTLSAAQPTIMLNLQRSAPLAGLVEQGLVVAPPPYIS</sequence>
<proteinExistence type="predicted"/>
<protein>
    <recommendedName>
        <fullName evidence="3">Arrestin-like N-terminal domain-containing protein</fullName>
    </recommendedName>
</protein>
<reference evidence="1 2" key="1">
    <citation type="submission" date="2023-08" db="EMBL/GenBank/DDBJ databases">
        <title>Black Yeasts Isolated from many extreme environments.</title>
        <authorList>
            <person name="Coleine C."/>
            <person name="Stajich J.E."/>
            <person name="Selbmann L."/>
        </authorList>
    </citation>
    <scope>NUCLEOTIDE SEQUENCE [LARGE SCALE GENOMIC DNA]</scope>
    <source>
        <strain evidence="1 2">CCFEE 5792</strain>
    </source>
</reference>
<dbReference type="Proteomes" id="UP001358417">
    <property type="component" value="Unassembled WGS sequence"/>
</dbReference>
<evidence type="ECO:0000313" key="2">
    <source>
        <dbReference type="Proteomes" id="UP001358417"/>
    </source>
</evidence>
<organism evidence="1 2">
    <name type="scientific">Exophiala bonariae</name>
    <dbReference type="NCBI Taxonomy" id="1690606"/>
    <lineage>
        <taxon>Eukaryota</taxon>
        <taxon>Fungi</taxon>
        <taxon>Dikarya</taxon>
        <taxon>Ascomycota</taxon>
        <taxon>Pezizomycotina</taxon>
        <taxon>Eurotiomycetes</taxon>
        <taxon>Chaetothyriomycetidae</taxon>
        <taxon>Chaetothyriales</taxon>
        <taxon>Herpotrichiellaceae</taxon>
        <taxon>Exophiala</taxon>
    </lineage>
</organism>